<proteinExistence type="predicted"/>
<evidence type="ECO:0000313" key="4">
    <source>
        <dbReference type="EMBL" id="CAB4582132.1"/>
    </source>
</evidence>
<feature type="domain" description="3-dehydroquinate synthase C-terminal" evidence="3">
    <location>
        <begin position="6"/>
        <end position="115"/>
    </location>
</feature>
<dbReference type="PANTHER" id="PTHR43622:SF7">
    <property type="entry name" value="3-DEHYDROQUINATE SYNTHASE, CHLOROPLASTIC"/>
    <property type="match status" value="1"/>
</dbReference>
<dbReference type="PANTHER" id="PTHR43622">
    <property type="entry name" value="3-DEHYDROQUINATE SYNTHASE"/>
    <property type="match status" value="1"/>
</dbReference>
<gene>
    <name evidence="4" type="ORF">UFOPK1722_01115</name>
</gene>
<evidence type="ECO:0000256" key="2">
    <source>
        <dbReference type="ARBA" id="ARBA00023239"/>
    </source>
</evidence>
<keyword evidence="1" id="KW-0520">NAD</keyword>
<accession>A0A6J6EZY4</accession>
<dbReference type="GO" id="GO:0009073">
    <property type="term" value="P:aromatic amino acid family biosynthetic process"/>
    <property type="evidence" value="ECO:0007669"/>
    <property type="project" value="TreeGrafter"/>
</dbReference>
<evidence type="ECO:0000256" key="1">
    <source>
        <dbReference type="ARBA" id="ARBA00023027"/>
    </source>
</evidence>
<organism evidence="4">
    <name type="scientific">freshwater metagenome</name>
    <dbReference type="NCBI Taxonomy" id="449393"/>
    <lineage>
        <taxon>unclassified sequences</taxon>
        <taxon>metagenomes</taxon>
        <taxon>ecological metagenomes</taxon>
    </lineage>
</organism>
<reference evidence="4" key="1">
    <citation type="submission" date="2020-05" db="EMBL/GenBank/DDBJ databases">
        <authorList>
            <person name="Chiriac C."/>
            <person name="Salcher M."/>
            <person name="Ghai R."/>
            <person name="Kavagutti S V."/>
        </authorList>
    </citation>
    <scope>NUCLEOTIDE SEQUENCE</scope>
</reference>
<dbReference type="EMBL" id="CAEZTS010000093">
    <property type="protein sequence ID" value="CAB4582132.1"/>
    <property type="molecule type" value="Genomic_DNA"/>
</dbReference>
<keyword evidence="2" id="KW-0456">Lyase</keyword>
<dbReference type="InterPro" id="IPR050071">
    <property type="entry name" value="Dehydroquinate_synthase"/>
</dbReference>
<dbReference type="Gene3D" id="1.20.1090.10">
    <property type="entry name" value="Dehydroquinate synthase-like - alpha domain"/>
    <property type="match status" value="1"/>
</dbReference>
<name>A0A6J6EZY4_9ZZZZ</name>
<protein>
    <submittedName>
        <fullName evidence="4">Unannotated protein</fullName>
    </submittedName>
</protein>
<dbReference type="InterPro" id="IPR056179">
    <property type="entry name" value="DHQS_C"/>
</dbReference>
<dbReference type="GO" id="GO:0003856">
    <property type="term" value="F:3-dehydroquinate synthase activity"/>
    <property type="evidence" value="ECO:0007669"/>
    <property type="project" value="TreeGrafter"/>
</dbReference>
<evidence type="ECO:0000259" key="3">
    <source>
        <dbReference type="Pfam" id="PF24621"/>
    </source>
</evidence>
<dbReference type="Pfam" id="PF24621">
    <property type="entry name" value="DHQS_C"/>
    <property type="match status" value="1"/>
</dbReference>
<dbReference type="SUPFAM" id="SSF56796">
    <property type="entry name" value="Dehydroquinate synthase-like"/>
    <property type="match status" value="1"/>
</dbReference>
<dbReference type="AlphaFoldDB" id="A0A6J6EZY4"/>
<sequence length="150" mass="16182">MSLDLDARIAACARIKAEIVSQDEREGGRRALLNYGHTLAHAIETVGRHSIAHGEAVAMGLVFAAHLAHRLGRIDRDRVALHEDVVGRVYGLATRPAEPFAIDDLMAVIARDKKATSGLTFVLDSARGLEVHNDIEPSIVADALRGYLAV</sequence>